<dbReference type="STRING" id="1121939.L861_23875"/>
<keyword evidence="1" id="KW-0812">Transmembrane</keyword>
<gene>
    <name evidence="2" type="ORF">L861_23875</name>
</gene>
<feature type="transmembrane region" description="Helical" evidence="1">
    <location>
        <begin position="295"/>
        <end position="317"/>
    </location>
</feature>
<keyword evidence="1" id="KW-0472">Membrane</keyword>
<comment type="caution">
    <text evidence="2">The sequence shown here is derived from an EMBL/GenBank/DDBJ whole genome shotgun (WGS) entry which is preliminary data.</text>
</comment>
<reference evidence="2 3" key="1">
    <citation type="journal article" date="2013" name="Genome Announc.">
        <title>Draft genome sequence of the moderately halophilic gammaproteobacterium Halomonas anticariensis FP35.</title>
        <authorList>
            <person name="Tahrioui A."/>
            <person name="Quesada E."/>
            <person name="Llamas I."/>
        </authorList>
    </citation>
    <scope>NUCLEOTIDE SEQUENCE [LARGE SCALE GENOMIC DNA]</scope>
    <source>
        <strain evidence="3">DSM 16096 / CECT 5854 / LMG 22089 / FP35</strain>
    </source>
</reference>
<accession>S2KQU0</accession>
<sequence>MLKFLSRPAVRLVERYLPDPYIFVLLLTIIAAAAAIAVERQNPLLVMRYWGDGFWSLLTFSMQMLLVLVTGFMLANTPPVKRLLQRLASLAKNAGGAIILVTLVSLVASWINWGFGLVVGALFAKELARQIRVDYRLLIASAYSGFIVWHGGLAGSIPLTIATDGHFTVDRIGVIGTGSTIFSFFNLAIVACLFIVVPLVNRLMLPDEQESVYVDPTLLDDTPEPVGHISRPAEYLENSHILAWLVGIPGLLFLLDHFLLRGGGLNLNIVNFLFLSLAIVLHRTPRRLLDSLHEAIKGGAGIVIQFPFYAGIMAIMIESGLAETLSEGFVSFATSDTLPFWSFISAGVVNMFVPSGGGQWAVQAPVMLPAAEALGADITRVAMAVAWGDAWTNLLQPFWALPVLAIAGLKAKDIMGFCLIQLFITGVVIALGLTYF</sequence>
<keyword evidence="3" id="KW-1185">Reference proteome</keyword>
<dbReference type="EMBL" id="ASTJ01000023">
    <property type="protein sequence ID" value="EPC02853.1"/>
    <property type="molecule type" value="Genomic_DNA"/>
</dbReference>
<evidence type="ECO:0000313" key="2">
    <source>
        <dbReference type="EMBL" id="EPC02853.1"/>
    </source>
</evidence>
<dbReference type="InterPro" id="IPR006160">
    <property type="entry name" value="SCFA_transpt_AtoE"/>
</dbReference>
<feature type="transmembrane region" description="Helical" evidence="1">
    <location>
        <begin position="20"/>
        <end position="38"/>
    </location>
</feature>
<protein>
    <submittedName>
        <fullName evidence="2">Short-chain fatty acid transporter</fullName>
    </submittedName>
</protein>
<name>S2KQU0_LITA3</name>
<feature type="transmembrane region" description="Helical" evidence="1">
    <location>
        <begin position="135"/>
        <end position="161"/>
    </location>
</feature>
<dbReference type="RefSeq" id="WP_016416269.1">
    <property type="nucleotide sequence ID" value="NZ_AUAB01000015.1"/>
</dbReference>
<feature type="transmembrane region" description="Helical" evidence="1">
    <location>
        <begin position="337"/>
        <end position="353"/>
    </location>
</feature>
<dbReference type="Proteomes" id="UP000014463">
    <property type="component" value="Unassembled WGS sequence"/>
</dbReference>
<feature type="transmembrane region" description="Helical" evidence="1">
    <location>
        <begin position="414"/>
        <end position="435"/>
    </location>
</feature>
<dbReference type="GO" id="GO:0005886">
    <property type="term" value="C:plasma membrane"/>
    <property type="evidence" value="ECO:0007669"/>
    <property type="project" value="TreeGrafter"/>
</dbReference>
<dbReference type="PANTHER" id="PTHR41983">
    <property type="entry name" value="SHORT-CHAIN FATTY ACID TRANSPORTER-RELATED"/>
    <property type="match status" value="1"/>
</dbReference>
<feature type="transmembrane region" description="Helical" evidence="1">
    <location>
        <begin position="181"/>
        <end position="200"/>
    </location>
</feature>
<dbReference type="PANTHER" id="PTHR41983:SF2">
    <property type="entry name" value="SHORT-CHAIN FATTY ACID TRANSPORTER-RELATED"/>
    <property type="match status" value="1"/>
</dbReference>
<organism evidence="2 3">
    <name type="scientific">Litchfieldella anticariensis (strain DSM 16096 / CECT 5854 / CIP 108499 / LMG 22089 / FP35)</name>
    <name type="common">Halomonas anticariensis</name>
    <dbReference type="NCBI Taxonomy" id="1121939"/>
    <lineage>
        <taxon>Bacteria</taxon>
        <taxon>Pseudomonadati</taxon>
        <taxon>Pseudomonadota</taxon>
        <taxon>Gammaproteobacteria</taxon>
        <taxon>Oceanospirillales</taxon>
        <taxon>Halomonadaceae</taxon>
        <taxon>Litchfieldella</taxon>
    </lineage>
</organism>
<feature type="transmembrane region" description="Helical" evidence="1">
    <location>
        <begin position="50"/>
        <end position="74"/>
    </location>
</feature>
<evidence type="ECO:0000313" key="3">
    <source>
        <dbReference type="Proteomes" id="UP000014463"/>
    </source>
</evidence>
<dbReference type="eggNOG" id="COG2031">
    <property type="taxonomic scope" value="Bacteria"/>
</dbReference>
<dbReference type="Pfam" id="PF02667">
    <property type="entry name" value="SCFA_trans"/>
    <property type="match status" value="1"/>
</dbReference>
<feature type="transmembrane region" description="Helical" evidence="1">
    <location>
        <begin position="265"/>
        <end position="283"/>
    </location>
</feature>
<proteinExistence type="predicted"/>
<dbReference type="AlphaFoldDB" id="S2KQU0"/>
<evidence type="ECO:0000256" key="1">
    <source>
        <dbReference type="SAM" id="Phobius"/>
    </source>
</evidence>
<feature type="transmembrane region" description="Helical" evidence="1">
    <location>
        <begin position="94"/>
        <end position="123"/>
    </location>
</feature>
<dbReference type="OrthoDB" id="9342495at2"/>
<keyword evidence="1" id="KW-1133">Transmembrane helix</keyword>
<dbReference type="PATRIC" id="fig|1121939.11.peg.1766"/>